<keyword evidence="3" id="KW-1185">Reference proteome</keyword>
<evidence type="ECO:0000256" key="1">
    <source>
        <dbReference type="SAM" id="MobiDB-lite"/>
    </source>
</evidence>
<dbReference type="EMBL" id="JAKOGI010000122">
    <property type="protein sequence ID" value="KAJ8443305.1"/>
    <property type="molecule type" value="Genomic_DNA"/>
</dbReference>
<sequence>MSLLWRPTQAWKVLYHNSLRADSMMPIIYPRRTPNFTASLRSIVRKTTRVSRGDRSLGRPPRPRQGQNPGTSPYNQTGVVEGGRPPPYGTTRSSLERREPFCPSSASKGTPSWRTFLGNPAVSRSRTGWRITAKCQFRIGRRSSISHSPRLADLRSTDALHISPDYLFGPTCRQNAMG</sequence>
<protein>
    <submittedName>
        <fullName evidence="2">Uncharacterized protein</fullName>
    </submittedName>
</protein>
<comment type="caution">
    <text evidence="2">The sequence shown here is derived from an EMBL/GenBank/DDBJ whole genome shotgun (WGS) entry which is preliminary data.</text>
</comment>
<reference evidence="2" key="1">
    <citation type="submission" date="2022-04" db="EMBL/GenBank/DDBJ databases">
        <title>Carnegiea gigantea Genome sequencing and assembly v2.</title>
        <authorList>
            <person name="Copetti D."/>
            <person name="Sanderson M.J."/>
            <person name="Burquez A."/>
            <person name="Wojciechowski M.F."/>
        </authorList>
    </citation>
    <scope>NUCLEOTIDE SEQUENCE</scope>
    <source>
        <strain evidence="2">SGP5-SGP5p</strain>
        <tissue evidence="2">Aerial part</tissue>
    </source>
</reference>
<proteinExistence type="predicted"/>
<feature type="region of interest" description="Disordered" evidence="1">
    <location>
        <begin position="44"/>
        <end position="113"/>
    </location>
</feature>
<dbReference type="AlphaFoldDB" id="A0A9Q1KI04"/>
<organism evidence="2 3">
    <name type="scientific">Carnegiea gigantea</name>
    <dbReference type="NCBI Taxonomy" id="171969"/>
    <lineage>
        <taxon>Eukaryota</taxon>
        <taxon>Viridiplantae</taxon>
        <taxon>Streptophyta</taxon>
        <taxon>Embryophyta</taxon>
        <taxon>Tracheophyta</taxon>
        <taxon>Spermatophyta</taxon>
        <taxon>Magnoliopsida</taxon>
        <taxon>eudicotyledons</taxon>
        <taxon>Gunneridae</taxon>
        <taxon>Pentapetalae</taxon>
        <taxon>Caryophyllales</taxon>
        <taxon>Cactineae</taxon>
        <taxon>Cactaceae</taxon>
        <taxon>Cactoideae</taxon>
        <taxon>Echinocereeae</taxon>
        <taxon>Carnegiea</taxon>
    </lineage>
</organism>
<gene>
    <name evidence="2" type="ORF">Cgig2_015783</name>
</gene>
<feature type="compositionally biased region" description="Polar residues" evidence="1">
    <location>
        <begin position="104"/>
        <end position="113"/>
    </location>
</feature>
<dbReference type="Proteomes" id="UP001153076">
    <property type="component" value="Unassembled WGS sequence"/>
</dbReference>
<evidence type="ECO:0000313" key="2">
    <source>
        <dbReference type="EMBL" id="KAJ8443305.1"/>
    </source>
</evidence>
<name>A0A9Q1KI04_9CARY</name>
<evidence type="ECO:0000313" key="3">
    <source>
        <dbReference type="Proteomes" id="UP001153076"/>
    </source>
</evidence>
<accession>A0A9Q1KI04</accession>